<dbReference type="PaxDb" id="65489-OBART03G32230.1"/>
<keyword evidence="1" id="KW-0812">Transmembrane</keyword>
<feature type="transmembrane region" description="Helical" evidence="1">
    <location>
        <begin position="147"/>
        <end position="167"/>
    </location>
</feature>
<name>A0A0D3FNC6_9ORYZ</name>
<dbReference type="Proteomes" id="UP000026960">
    <property type="component" value="Chromosome 3"/>
</dbReference>
<dbReference type="EnsemblPlants" id="OBART03G32230.1">
    <property type="protein sequence ID" value="OBART03G32230.1"/>
    <property type="gene ID" value="OBART03G32230"/>
</dbReference>
<dbReference type="HOGENOM" id="CLU_1549931_0_0_1"/>
<dbReference type="AlphaFoldDB" id="A0A0D3FNC6"/>
<evidence type="ECO:0000313" key="2">
    <source>
        <dbReference type="EnsemblPlants" id="OBART03G32230.1"/>
    </source>
</evidence>
<keyword evidence="3" id="KW-1185">Reference proteome</keyword>
<accession>A0A0D3FNC6</accession>
<organism evidence="2">
    <name type="scientific">Oryza barthii</name>
    <dbReference type="NCBI Taxonomy" id="65489"/>
    <lineage>
        <taxon>Eukaryota</taxon>
        <taxon>Viridiplantae</taxon>
        <taxon>Streptophyta</taxon>
        <taxon>Embryophyta</taxon>
        <taxon>Tracheophyta</taxon>
        <taxon>Spermatophyta</taxon>
        <taxon>Magnoliopsida</taxon>
        <taxon>Liliopsida</taxon>
        <taxon>Poales</taxon>
        <taxon>Poaceae</taxon>
        <taxon>BOP clade</taxon>
        <taxon>Oryzoideae</taxon>
        <taxon>Oryzeae</taxon>
        <taxon>Oryzinae</taxon>
        <taxon>Oryza</taxon>
    </lineage>
</organism>
<protein>
    <submittedName>
        <fullName evidence="2">Uncharacterized protein</fullName>
    </submittedName>
</protein>
<dbReference type="Gramene" id="OBART03G32230.1">
    <property type="protein sequence ID" value="OBART03G32230.1"/>
    <property type="gene ID" value="OBART03G32230"/>
</dbReference>
<reference evidence="2" key="1">
    <citation type="journal article" date="2009" name="Rice">
        <title>De Novo Next Generation Sequencing of Plant Genomes.</title>
        <authorList>
            <person name="Rounsley S."/>
            <person name="Marri P.R."/>
            <person name="Yu Y."/>
            <person name="He R."/>
            <person name="Sisneros N."/>
            <person name="Goicoechea J.L."/>
            <person name="Lee S.J."/>
            <person name="Angelova A."/>
            <person name="Kudrna D."/>
            <person name="Luo M."/>
            <person name="Affourtit J."/>
            <person name="Desany B."/>
            <person name="Knight J."/>
            <person name="Niazi F."/>
            <person name="Egholm M."/>
            <person name="Wing R.A."/>
        </authorList>
    </citation>
    <scope>NUCLEOTIDE SEQUENCE [LARGE SCALE GENOMIC DNA]</scope>
    <source>
        <strain evidence="2">cv. IRGC 105608</strain>
    </source>
</reference>
<proteinExistence type="predicted"/>
<reference evidence="2" key="2">
    <citation type="submission" date="2015-03" db="UniProtKB">
        <authorList>
            <consortium name="EnsemblPlants"/>
        </authorList>
    </citation>
    <scope>IDENTIFICATION</scope>
</reference>
<keyword evidence="1" id="KW-0472">Membrane</keyword>
<sequence>MNILVFHLKWNLLPVHHSMLALRLRLRWSLWWSWRGMLLLRKVGECNVKHLHLFLFQSPRLSVTSNLFTSSNVPTLQVLKQTMNFTFHEGIDLYSYGGLLLKEVEKDDGDQPSMTESVVTNLRELPQDILMDPRLPELRLDPMPSQAGFIIFLQISLLCIPCFYIGIKLHHKL</sequence>
<keyword evidence="1" id="KW-1133">Transmembrane helix</keyword>
<evidence type="ECO:0000313" key="3">
    <source>
        <dbReference type="Proteomes" id="UP000026960"/>
    </source>
</evidence>
<evidence type="ECO:0000256" key="1">
    <source>
        <dbReference type="SAM" id="Phobius"/>
    </source>
</evidence>